<feature type="signal peptide" evidence="6">
    <location>
        <begin position="1"/>
        <end position="22"/>
    </location>
</feature>
<sequence length="528" mass="60200">MKRGLYYVLICLVGLTAFSCNKQLEITPVDQIPDARFWSTERDLDGSVAGAYALLRKTLSESPRVSNAADLNGYHPRHYMYGDRRGLIFASVAQDPLRSTLDADLKQNRIRTVIGGTRQWDEILFNWASFYQIVEQCNLVIENAHRVADNQFITYTREMYVAEARFIRAFTYFYMVRVWGDVPLNTKSRTTEKLARTDMNTVLDFVETELKTAEADLLKDYAQSGRNAIRATKGTVHATLAHVLAWRHKDAEAVSYATKVIDGGVYRLLTVSPGSTADKVNYMNIWKGKSAEGIFEIEFDAASGEYGTNGSLANLTLFGGVYASRKEPLWGISYIKKNVAIDGTVSWVKTRVDDPRVFFPDTTKDLRYTTNFDKAINFNPGNTFVFRKYGFAVDPVQNLFEANIVIFRVADIMLLRAECNARLLNYGPARADLDAIRNRAGLEAWTGTDADLYLEIFRERTRELLGEGHYFYDLVRTGYITEQDPEIVSTKPDMTQADFDEGAWTWPVSNRAFTDNPNIQQLRYWQRY</sequence>
<dbReference type="Proteomes" id="UP000679126">
    <property type="component" value="Unassembled WGS sequence"/>
</dbReference>
<dbReference type="SUPFAM" id="SSF48452">
    <property type="entry name" value="TPR-like"/>
    <property type="match status" value="1"/>
</dbReference>
<keyword evidence="3 6" id="KW-0732">Signal</keyword>
<evidence type="ECO:0000256" key="5">
    <source>
        <dbReference type="ARBA" id="ARBA00023237"/>
    </source>
</evidence>
<dbReference type="InterPro" id="IPR033985">
    <property type="entry name" value="SusD-like_N"/>
</dbReference>
<evidence type="ECO:0000256" key="1">
    <source>
        <dbReference type="ARBA" id="ARBA00004442"/>
    </source>
</evidence>
<protein>
    <submittedName>
        <fullName evidence="9">RagB/SusD family nutrient uptake outer membrane protein</fullName>
    </submittedName>
</protein>
<comment type="subcellular location">
    <subcellularLocation>
        <location evidence="1">Cell outer membrane</location>
    </subcellularLocation>
</comment>
<organism evidence="9 10">
    <name type="scientific">Chitinophaga chungangae</name>
    <dbReference type="NCBI Taxonomy" id="2821488"/>
    <lineage>
        <taxon>Bacteria</taxon>
        <taxon>Pseudomonadati</taxon>
        <taxon>Bacteroidota</taxon>
        <taxon>Chitinophagia</taxon>
        <taxon>Chitinophagales</taxon>
        <taxon>Chitinophagaceae</taxon>
        <taxon>Chitinophaga</taxon>
    </lineage>
</organism>
<accession>A0ABS3YG65</accession>
<evidence type="ECO:0000259" key="8">
    <source>
        <dbReference type="Pfam" id="PF14322"/>
    </source>
</evidence>
<reference evidence="10" key="1">
    <citation type="submission" date="2021-03" db="EMBL/GenBank/DDBJ databases">
        <title>Assistant Professor.</title>
        <authorList>
            <person name="Huq M.A."/>
        </authorList>
    </citation>
    <scope>NUCLEOTIDE SEQUENCE [LARGE SCALE GENOMIC DNA]</scope>
    <source>
        <strain evidence="10">MAH-28</strain>
    </source>
</reference>
<dbReference type="InterPro" id="IPR011990">
    <property type="entry name" value="TPR-like_helical_dom_sf"/>
</dbReference>
<evidence type="ECO:0000313" key="10">
    <source>
        <dbReference type="Proteomes" id="UP000679126"/>
    </source>
</evidence>
<evidence type="ECO:0000256" key="6">
    <source>
        <dbReference type="SAM" id="SignalP"/>
    </source>
</evidence>
<dbReference type="CDD" id="cd08977">
    <property type="entry name" value="SusD"/>
    <property type="match status" value="1"/>
</dbReference>
<gene>
    <name evidence="9" type="ORF">J7I43_15705</name>
</gene>
<name>A0ABS3YG65_9BACT</name>
<keyword evidence="4" id="KW-0472">Membrane</keyword>
<evidence type="ECO:0000256" key="3">
    <source>
        <dbReference type="ARBA" id="ARBA00022729"/>
    </source>
</evidence>
<dbReference type="Pfam" id="PF07980">
    <property type="entry name" value="SusD_RagB"/>
    <property type="match status" value="1"/>
</dbReference>
<dbReference type="RefSeq" id="WP_209146729.1">
    <property type="nucleotide sequence ID" value="NZ_JAGHKP010000003.1"/>
</dbReference>
<evidence type="ECO:0000313" key="9">
    <source>
        <dbReference type="EMBL" id="MBO9153674.1"/>
    </source>
</evidence>
<dbReference type="PROSITE" id="PS51257">
    <property type="entry name" value="PROKAR_LIPOPROTEIN"/>
    <property type="match status" value="1"/>
</dbReference>
<feature type="chain" id="PRO_5046897531" evidence="6">
    <location>
        <begin position="23"/>
        <end position="528"/>
    </location>
</feature>
<evidence type="ECO:0000256" key="4">
    <source>
        <dbReference type="ARBA" id="ARBA00023136"/>
    </source>
</evidence>
<comment type="similarity">
    <text evidence="2">Belongs to the SusD family.</text>
</comment>
<comment type="caution">
    <text evidence="9">The sequence shown here is derived from an EMBL/GenBank/DDBJ whole genome shotgun (WGS) entry which is preliminary data.</text>
</comment>
<dbReference type="EMBL" id="JAGHKP010000003">
    <property type="protein sequence ID" value="MBO9153674.1"/>
    <property type="molecule type" value="Genomic_DNA"/>
</dbReference>
<evidence type="ECO:0000256" key="2">
    <source>
        <dbReference type="ARBA" id="ARBA00006275"/>
    </source>
</evidence>
<keyword evidence="5" id="KW-0998">Cell outer membrane</keyword>
<evidence type="ECO:0000259" key="7">
    <source>
        <dbReference type="Pfam" id="PF07980"/>
    </source>
</evidence>
<keyword evidence="10" id="KW-1185">Reference proteome</keyword>
<proteinExistence type="inferred from homology"/>
<feature type="domain" description="SusD-like N-terminal" evidence="8">
    <location>
        <begin position="121"/>
        <end position="243"/>
    </location>
</feature>
<dbReference type="Pfam" id="PF14322">
    <property type="entry name" value="SusD-like_3"/>
    <property type="match status" value="1"/>
</dbReference>
<dbReference type="Gene3D" id="1.25.40.390">
    <property type="match status" value="1"/>
</dbReference>
<dbReference type="InterPro" id="IPR012944">
    <property type="entry name" value="SusD_RagB_dom"/>
</dbReference>
<feature type="domain" description="RagB/SusD" evidence="7">
    <location>
        <begin position="401"/>
        <end position="525"/>
    </location>
</feature>